<feature type="compositionally biased region" description="Polar residues" evidence="1">
    <location>
        <begin position="1"/>
        <end position="15"/>
    </location>
</feature>
<dbReference type="OrthoDB" id="3854279at2759"/>
<dbReference type="AlphaFoldDB" id="A0A9P4NKJ9"/>
<dbReference type="Proteomes" id="UP000800235">
    <property type="component" value="Unassembled WGS sequence"/>
</dbReference>
<dbReference type="InterPro" id="IPR038883">
    <property type="entry name" value="AN11006-like"/>
</dbReference>
<evidence type="ECO:0000313" key="3">
    <source>
        <dbReference type="Proteomes" id="UP000800235"/>
    </source>
</evidence>
<proteinExistence type="predicted"/>
<keyword evidence="3" id="KW-1185">Reference proteome</keyword>
<evidence type="ECO:0000313" key="2">
    <source>
        <dbReference type="EMBL" id="KAF2425303.1"/>
    </source>
</evidence>
<dbReference type="PANTHER" id="PTHR42085:SF2">
    <property type="entry name" value="F-BOX DOMAIN-CONTAINING PROTEIN"/>
    <property type="match status" value="1"/>
</dbReference>
<organism evidence="2 3">
    <name type="scientific">Tothia fuscella</name>
    <dbReference type="NCBI Taxonomy" id="1048955"/>
    <lineage>
        <taxon>Eukaryota</taxon>
        <taxon>Fungi</taxon>
        <taxon>Dikarya</taxon>
        <taxon>Ascomycota</taxon>
        <taxon>Pezizomycotina</taxon>
        <taxon>Dothideomycetes</taxon>
        <taxon>Pleosporomycetidae</taxon>
        <taxon>Venturiales</taxon>
        <taxon>Cylindrosympodiaceae</taxon>
        <taxon>Tothia</taxon>
    </lineage>
</organism>
<feature type="region of interest" description="Disordered" evidence="1">
    <location>
        <begin position="1"/>
        <end position="37"/>
    </location>
</feature>
<protein>
    <submittedName>
        <fullName evidence="2">Uncharacterized protein</fullName>
    </submittedName>
</protein>
<sequence>MSSQPTTTASNNRSPSPTPLDIAPRKSTSSSRKSQQPFRFLDLPAELRLAVYDIHLGQKQESIDMADMWSERYVDGTIPRQPILGVNVLRSCQQVYNEAKDRTDRSHVRIYTKYTCPTLFTLLEDTPTRSDLNVLDPSRWAQHIPGSSIDDPVYPNLEYTPLVADQLRTDFAWKKANPSTSSQPRCARFFEHFPRLETLNIEVDFRKCDYPSECGHSDEFQLISHSVGGIILSAPKVVDVAFKHNYVRQEGMAKPANSMEKLVNPYLGRRITEEFMLAEPTLLGAFITSPLEMALYKFASRCASITGPLHLPPVLPSTAGRQITEIGLVIPVSRRSIAPEEPHQRSTLAVQAWKHSFARYPLLKVIRLSVVVDVPVAVSRSRAKAGNVRKDQLMAYRECLLDLIAGIPEGVELVWADDTALGEGLPRLETLANDNVHEWSVAFETARAKLLKRKERWRKISSNRYGSQLWCRRKRVSKDVREESEE</sequence>
<dbReference type="PANTHER" id="PTHR42085">
    <property type="entry name" value="F-BOX DOMAIN-CONTAINING PROTEIN"/>
    <property type="match status" value="1"/>
</dbReference>
<accession>A0A9P4NKJ9</accession>
<comment type="caution">
    <text evidence="2">The sequence shown here is derived from an EMBL/GenBank/DDBJ whole genome shotgun (WGS) entry which is preliminary data.</text>
</comment>
<reference evidence="2" key="1">
    <citation type="journal article" date="2020" name="Stud. Mycol.">
        <title>101 Dothideomycetes genomes: a test case for predicting lifestyles and emergence of pathogens.</title>
        <authorList>
            <person name="Haridas S."/>
            <person name="Albert R."/>
            <person name="Binder M."/>
            <person name="Bloem J."/>
            <person name="Labutti K."/>
            <person name="Salamov A."/>
            <person name="Andreopoulos B."/>
            <person name="Baker S."/>
            <person name="Barry K."/>
            <person name="Bills G."/>
            <person name="Bluhm B."/>
            <person name="Cannon C."/>
            <person name="Castanera R."/>
            <person name="Culley D."/>
            <person name="Daum C."/>
            <person name="Ezra D."/>
            <person name="Gonzalez J."/>
            <person name="Henrissat B."/>
            <person name="Kuo A."/>
            <person name="Liang C."/>
            <person name="Lipzen A."/>
            <person name="Lutzoni F."/>
            <person name="Magnuson J."/>
            <person name="Mondo S."/>
            <person name="Nolan M."/>
            <person name="Ohm R."/>
            <person name="Pangilinan J."/>
            <person name="Park H.-J."/>
            <person name="Ramirez L."/>
            <person name="Alfaro M."/>
            <person name="Sun H."/>
            <person name="Tritt A."/>
            <person name="Yoshinaga Y."/>
            <person name="Zwiers L.-H."/>
            <person name="Turgeon B."/>
            <person name="Goodwin S."/>
            <person name="Spatafora J."/>
            <person name="Crous P."/>
            <person name="Grigoriev I."/>
        </authorList>
    </citation>
    <scope>NUCLEOTIDE SEQUENCE</scope>
    <source>
        <strain evidence="2">CBS 130266</strain>
    </source>
</reference>
<dbReference type="EMBL" id="MU007070">
    <property type="protein sequence ID" value="KAF2425303.1"/>
    <property type="molecule type" value="Genomic_DNA"/>
</dbReference>
<gene>
    <name evidence="2" type="ORF">EJ08DRAFT_736765</name>
</gene>
<name>A0A9P4NKJ9_9PEZI</name>
<feature type="compositionally biased region" description="Low complexity" evidence="1">
    <location>
        <begin position="25"/>
        <end position="37"/>
    </location>
</feature>
<evidence type="ECO:0000256" key="1">
    <source>
        <dbReference type="SAM" id="MobiDB-lite"/>
    </source>
</evidence>